<dbReference type="EMBL" id="JABEQG010000056">
    <property type="protein sequence ID" value="MBB2158082.1"/>
    <property type="molecule type" value="Genomic_DNA"/>
</dbReference>
<evidence type="ECO:0000256" key="11">
    <source>
        <dbReference type="ARBA" id="ARBA00035585"/>
    </source>
</evidence>
<reference evidence="13 14" key="1">
    <citation type="submission" date="2020-04" db="EMBL/GenBank/DDBJ databases">
        <title>Description of novel Gluconacetobacter.</title>
        <authorList>
            <person name="Sombolestani A."/>
        </authorList>
    </citation>
    <scope>NUCLEOTIDE SEQUENCE [LARGE SCALE GENOMIC DNA]</scope>
    <source>
        <strain evidence="13 14">LMG 7603</strain>
    </source>
</reference>
<keyword evidence="5 12" id="KW-1133">Transmembrane helix</keyword>
<proteinExistence type="inferred from homology"/>
<evidence type="ECO:0000256" key="1">
    <source>
        <dbReference type="ARBA" id="ARBA00004651"/>
    </source>
</evidence>
<dbReference type="GO" id="GO:0046872">
    <property type="term" value="F:metal ion binding"/>
    <property type="evidence" value="ECO:0007669"/>
    <property type="project" value="UniProtKB-KW"/>
</dbReference>
<dbReference type="Proteomes" id="UP000550787">
    <property type="component" value="Unassembled WGS sequence"/>
</dbReference>
<dbReference type="HAMAP" id="MF_00454">
    <property type="entry name" value="FluC"/>
    <property type="match status" value="1"/>
</dbReference>
<comment type="function">
    <text evidence="12">Fluoride-specific ion channel. Important for reducing fluoride concentration in the cell, thus reducing its toxicity.</text>
</comment>
<accession>A0A7W4NHZ4</accession>
<evidence type="ECO:0000256" key="6">
    <source>
        <dbReference type="ARBA" id="ARBA00023053"/>
    </source>
</evidence>
<evidence type="ECO:0000256" key="7">
    <source>
        <dbReference type="ARBA" id="ARBA00023065"/>
    </source>
</evidence>
<dbReference type="PANTHER" id="PTHR28259:SF1">
    <property type="entry name" value="FLUORIDE EXPORT PROTEIN 1-RELATED"/>
    <property type="match status" value="1"/>
</dbReference>
<dbReference type="Pfam" id="PF02537">
    <property type="entry name" value="CRCB"/>
    <property type="match status" value="1"/>
</dbReference>
<dbReference type="GO" id="GO:0140114">
    <property type="term" value="P:cellular detoxification of fluoride"/>
    <property type="evidence" value="ECO:0007669"/>
    <property type="project" value="UniProtKB-UniRule"/>
</dbReference>
<keyword evidence="6 12" id="KW-0915">Sodium</keyword>
<evidence type="ECO:0000256" key="2">
    <source>
        <dbReference type="ARBA" id="ARBA00022475"/>
    </source>
</evidence>
<feature type="binding site" evidence="12">
    <location>
        <position position="82"/>
    </location>
    <ligand>
        <name>Na(+)</name>
        <dbReference type="ChEBI" id="CHEBI:29101"/>
        <note>structural</note>
    </ligand>
</feature>
<evidence type="ECO:0000256" key="3">
    <source>
        <dbReference type="ARBA" id="ARBA00022519"/>
    </source>
</evidence>
<sequence>MTNFLPTLWIALAGAAGTLLRYWIGLATLRWSQSLPWGTILINATGSFAIAFFGSLTVAGARFPLSDTQRVVFMVGLCGGYTTFSSFSLQTLDLLRNGAPVRAFLNIGLSVVLCMATVSAGYLAAQAVNHAHARRLHQAS</sequence>
<protein>
    <recommendedName>
        <fullName evidence="12">Fluoride-specific ion channel FluC</fullName>
    </recommendedName>
</protein>
<evidence type="ECO:0000313" key="14">
    <source>
        <dbReference type="Proteomes" id="UP000550787"/>
    </source>
</evidence>
<comment type="caution">
    <text evidence="13">The sequence shown here is derived from an EMBL/GenBank/DDBJ whole genome shotgun (WGS) entry which is preliminary data.</text>
</comment>
<name>A0A7W4NHZ4_GLUDI</name>
<gene>
    <name evidence="12 13" type="primary">crcB</name>
    <name evidence="12" type="synonym">fluC</name>
    <name evidence="13" type="ORF">HLH33_17570</name>
</gene>
<feature type="transmembrane region" description="Helical" evidence="12">
    <location>
        <begin position="71"/>
        <end position="92"/>
    </location>
</feature>
<feature type="transmembrane region" description="Helical" evidence="12">
    <location>
        <begin position="104"/>
        <end position="125"/>
    </location>
</feature>
<comment type="catalytic activity">
    <reaction evidence="11">
        <text>fluoride(in) = fluoride(out)</text>
        <dbReference type="Rhea" id="RHEA:76159"/>
        <dbReference type="ChEBI" id="CHEBI:17051"/>
    </reaction>
    <physiologicalReaction direction="left-to-right" evidence="11">
        <dbReference type="Rhea" id="RHEA:76160"/>
    </physiologicalReaction>
</comment>
<keyword evidence="4 12" id="KW-0812">Transmembrane</keyword>
<dbReference type="AlphaFoldDB" id="A0A7W4NHZ4"/>
<comment type="similarity">
    <text evidence="10 12">Belongs to the fluoride channel Fluc/FEX (TC 1.A.43) family.</text>
</comment>
<dbReference type="GO" id="GO:0062054">
    <property type="term" value="F:fluoride channel activity"/>
    <property type="evidence" value="ECO:0007669"/>
    <property type="project" value="UniProtKB-UniRule"/>
</dbReference>
<feature type="transmembrane region" description="Helical" evidence="12">
    <location>
        <begin position="37"/>
        <end position="59"/>
    </location>
</feature>
<dbReference type="RefSeq" id="WP_012228524.1">
    <property type="nucleotide sequence ID" value="NZ_JABEQG010000056.1"/>
</dbReference>
<comment type="activity regulation">
    <text evidence="12">Na(+) is not transported, but it plays an essential structural role and its presence is essential for fluoride channel function.</text>
</comment>
<evidence type="ECO:0000256" key="9">
    <source>
        <dbReference type="ARBA" id="ARBA00023303"/>
    </source>
</evidence>
<comment type="subcellular location">
    <subcellularLocation>
        <location evidence="1 12">Cell membrane</location>
        <topology evidence="1 12">Multi-pass membrane protein</topology>
    </subcellularLocation>
</comment>
<dbReference type="GO" id="GO:0005886">
    <property type="term" value="C:plasma membrane"/>
    <property type="evidence" value="ECO:0007669"/>
    <property type="project" value="UniProtKB-SubCell"/>
</dbReference>
<evidence type="ECO:0000256" key="5">
    <source>
        <dbReference type="ARBA" id="ARBA00022989"/>
    </source>
</evidence>
<keyword evidence="2 12" id="KW-1003">Cell membrane</keyword>
<keyword evidence="3" id="KW-0997">Cell inner membrane</keyword>
<keyword evidence="9 12" id="KW-0407">Ion channel</keyword>
<evidence type="ECO:0000256" key="8">
    <source>
        <dbReference type="ARBA" id="ARBA00023136"/>
    </source>
</evidence>
<evidence type="ECO:0000256" key="4">
    <source>
        <dbReference type="ARBA" id="ARBA00022692"/>
    </source>
</evidence>
<keyword evidence="12" id="KW-0479">Metal-binding</keyword>
<evidence type="ECO:0000256" key="10">
    <source>
        <dbReference type="ARBA" id="ARBA00035120"/>
    </source>
</evidence>
<feature type="binding site" evidence="12">
    <location>
        <position position="79"/>
    </location>
    <ligand>
        <name>Na(+)</name>
        <dbReference type="ChEBI" id="CHEBI:29101"/>
        <note>structural</note>
    </ligand>
</feature>
<keyword evidence="12" id="KW-0813">Transport</keyword>
<keyword evidence="7 12" id="KW-0406">Ion transport</keyword>
<dbReference type="OMA" id="TGICGSF"/>
<organism evidence="13 14">
    <name type="scientific">Gluconacetobacter diazotrophicus</name>
    <name type="common">Acetobacter diazotrophicus</name>
    <dbReference type="NCBI Taxonomy" id="33996"/>
    <lineage>
        <taxon>Bacteria</taxon>
        <taxon>Pseudomonadati</taxon>
        <taxon>Pseudomonadota</taxon>
        <taxon>Alphaproteobacteria</taxon>
        <taxon>Acetobacterales</taxon>
        <taxon>Acetobacteraceae</taxon>
        <taxon>Gluconacetobacter</taxon>
    </lineage>
</organism>
<dbReference type="InterPro" id="IPR003691">
    <property type="entry name" value="FluC"/>
</dbReference>
<evidence type="ECO:0000313" key="13">
    <source>
        <dbReference type="EMBL" id="MBB2158082.1"/>
    </source>
</evidence>
<keyword evidence="8 12" id="KW-0472">Membrane</keyword>
<dbReference type="PANTHER" id="PTHR28259">
    <property type="entry name" value="FLUORIDE EXPORT PROTEIN 1-RELATED"/>
    <property type="match status" value="1"/>
</dbReference>
<evidence type="ECO:0000256" key="12">
    <source>
        <dbReference type="HAMAP-Rule" id="MF_00454"/>
    </source>
</evidence>
<dbReference type="NCBIfam" id="TIGR00494">
    <property type="entry name" value="crcB"/>
    <property type="match status" value="1"/>
</dbReference>